<dbReference type="EMBL" id="LOEE01000006">
    <property type="protein sequence ID" value="KXG78249.1"/>
    <property type="molecule type" value="Genomic_DNA"/>
</dbReference>
<dbReference type="SUPFAM" id="SSF47413">
    <property type="entry name" value="lambda repressor-like DNA-binding domains"/>
    <property type="match status" value="1"/>
</dbReference>
<protein>
    <recommendedName>
        <fullName evidence="2">HTH cro/C1-type domain-containing protein</fullName>
    </recommendedName>
</protein>
<dbReference type="STRING" id="520762.AN619_02240"/>
<dbReference type="PANTHER" id="PTHR46558">
    <property type="entry name" value="TRACRIPTIONAL REGULATORY PROTEIN-RELATED-RELATED"/>
    <property type="match status" value="1"/>
</dbReference>
<comment type="caution">
    <text evidence="3">The sequence shown here is derived from an EMBL/GenBank/DDBJ whole genome shotgun (WGS) entry which is preliminary data.</text>
</comment>
<dbReference type="SMART" id="SM00530">
    <property type="entry name" value="HTH_XRE"/>
    <property type="match status" value="1"/>
</dbReference>
<evidence type="ECO:0000259" key="2">
    <source>
        <dbReference type="PROSITE" id="PS50943"/>
    </source>
</evidence>
<proteinExistence type="predicted"/>
<organism evidence="3 4">
    <name type="scientific">Thermotalea metallivorans</name>
    <dbReference type="NCBI Taxonomy" id="520762"/>
    <lineage>
        <taxon>Bacteria</taxon>
        <taxon>Bacillati</taxon>
        <taxon>Bacillota</taxon>
        <taxon>Clostridia</taxon>
        <taxon>Peptostreptococcales</taxon>
        <taxon>Thermotaleaceae</taxon>
        <taxon>Thermotalea</taxon>
    </lineage>
</organism>
<dbReference type="InterPro" id="IPR010982">
    <property type="entry name" value="Lambda_DNA-bd_dom_sf"/>
</dbReference>
<dbReference type="PANTHER" id="PTHR46558:SF4">
    <property type="entry name" value="DNA-BIDING PHAGE PROTEIN"/>
    <property type="match status" value="1"/>
</dbReference>
<accession>A0A140LCH4</accession>
<dbReference type="Gene3D" id="1.10.260.40">
    <property type="entry name" value="lambda repressor-like DNA-binding domains"/>
    <property type="match status" value="1"/>
</dbReference>
<dbReference type="PROSITE" id="PS50943">
    <property type="entry name" value="HTH_CROC1"/>
    <property type="match status" value="1"/>
</dbReference>
<name>A0A140LCH4_9FIRM</name>
<evidence type="ECO:0000313" key="3">
    <source>
        <dbReference type="EMBL" id="KXG78249.1"/>
    </source>
</evidence>
<sequence length="73" mass="8440">MSKLKYYREKAGMSQSELASILDVSQRYIAFLETGERTPSLYLAQKIANYFKVSIEDIFLPTKRTKSTQNINN</sequence>
<dbReference type="InterPro" id="IPR001387">
    <property type="entry name" value="Cro/C1-type_HTH"/>
</dbReference>
<feature type="domain" description="HTH cro/C1-type" evidence="2">
    <location>
        <begin position="4"/>
        <end position="58"/>
    </location>
</feature>
<dbReference type="Pfam" id="PF01381">
    <property type="entry name" value="HTH_3"/>
    <property type="match status" value="1"/>
</dbReference>
<dbReference type="RefSeq" id="WP_068554247.1">
    <property type="nucleotide sequence ID" value="NZ_LOEE01000006.1"/>
</dbReference>
<keyword evidence="1" id="KW-0238">DNA-binding</keyword>
<keyword evidence="4" id="KW-1185">Reference proteome</keyword>
<dbReference type="GO" id="GO:0003677">
    <property type="term" value="F:DNA binding"/>
    <property type="evidence" value="ECO:0007669"/>
    <property type="project" value="UniProtKB-KW"/>
</dbReference>
<dbReference type="Proteomes" id="UP000070456">
    <property type="component" value="Unassembled WGS sequence"/>
</dbReference>
<dbReference type="OrthoDB" id="48775at2"/>
<evidence type="ECO:0000313" key="4">
    <source>
        <dbReference type="Proteomes" id="UP000070456"/>
    </source>
</evidence>
<evidence type="ECO:0000256" key="1">
    <source>
        <dbReference type="ARBA" id="ARBA00023125"/>
    </source>
</evidence>
<dbReference type="AlphaFoldDB" id="A0A140LCH4"/>
<dbReference type="CDD" id="cd00093">
    <property type="entry name" value="HTH_XRE"/>
    <property type="match status" value="1"/>
</dbReference>
<gene>
    <name evidence="3" type="ORF">AN619_02240</name>
</gene>
<reference evidence="3 4" key="1">
    <citation type="submission" date="2015-12" db="EMBL/GenBank/DDBJ databases">
        <title>Draft genome sequence of the thermoanaerobe Thermotalea metallivorans, an isolate from the runoff channel of the Great Artesian Basin, Australia.</title>
        <authorList>
            <person name="Patel B.K."/>
        </authorList>
    </citation>
    <scope>NUCLEOTIDE SEQUENCE [LARGE SCALE GENOMIC DNA]</scope>
    <source>
        <strain evidence="3 4">B2-1</strain>
    </source>
</reference>